<feature type="chain" id="PRO_5046772047" evidence="1">
    <location>
        <begin position="24"/>
        <end position="354"/>
    </location>
</feature>
<dbReference type="Gene3D" id="2.10.10.20">
    <property type="entry name" value="Carbohydrate-binding module superfamily 5/12"/>
    <property type="match status" value="1"/>
</dbReference>
<dbReference type="GO" id="GO:0016787">
    <property type="term" value="F:hydrolase activity"/>
    <property type="evidence" value="ECO:0007669"/>
    <property type="project" value="UniProtKB-KW"/>
</dbReference>
<keyword evidence="3" id="KW-1185">Reference proteome</keyword>
<evidence type="ECO:0000313" key="2">
    <source>
        <dbReference type="EMBL" id="AEI35681.1"/>
    </source>
</evidence>
<proteinExistence type="predicted"/>
<dbReference type="InterPro" id="IPR036573">
    <property type="entry name" value="CBM_sf_5/12"/>
</dbReference>
<gene>
    <name evidence="2" type="ordered locus">F7308_0754</name>
</gene>
<evidence type="ECO:0000313" key="3">
    <source>
        <dbReference type="Proteomes" id="UP000000490"/>
    </source>
</evidence>
<accession>A0ABM5M954</accession>
<evidence type="ECO:0000256" key="1">
    <source>
        <dbReference type="SAM" id="SignalP"/>
    </source>
</evidence>
<dbReference type="SUPFAM" id="SSF51055">
    <property type="entry name" value="Carbohydrate binding domain"/>
    <property type="match status" value="1"/>
</dbReference>
<name>A0ABM5M954_FRAST</name>
<dbReference type="EMBL" id="CP002872">
    <property type="protein sequence ID" value="AEI35681.1"/>
    <property type="molecule type" value="Genomic_DNA"/>
</dbReference>
<dbReference type="Proteomes" id="UP000000490">
    <property type="component" value="Chromosome"/>
</dbReference>
<keyword evidence="2" id="KW-0378">Hydrolase</keyword>
<keyword evidence="1" id="KW-0732">Signal</keyword>
<organism evidence="2 3">
    <name type="scientific">Francisella salina</name>
    <dbReference type="NCBI Taxonomy" id="573569"/>
    <lineage>
        <taxon>Bacteria</taxon>
        <taxon>Pseudomonadati</taxon>
        <taxon>Pseudomonadota</taxon>
        <taxon>Gammaproteobacteria</taxon>
        <taxon>Thiotrichales</taxon>
        <taxon>Francisellaceae</taxon>
        <taxon>Francisella</taxon>
    </lineage>
</organism>
<reference evidence="2" key="1">
    <citation type="submission" date="2011-05" db="EMBL/GenBank/DDBJ databases">
        <authorList>
            <person name="Kuske C.R."/>
            <person name="Challacombe J.F."/>
            <person name="Siddaramappa S."/>
            <person name="Petersen J.M."/>
            <person name="Bruce D.C."/>
        </authorList>
    </citation>
    <scope>NUCLEOTIDE SEQUENCE</scope>
    <source>
        <strain evidence="2">TX077308</strain>
    </source>
</reference>
<protein>
    <submittedName>
        <fullName evidence="2">Glycosyl hydrolase, family 18 protein</fullName>
    </submittedName>
</protein>
<dbReference type="RefSeq" id="WP_013922521.1">
    <property type="nucleotide sequence ID" value="NC_015696.1"/>
</dbReference>
<feature type="signal peptide" evidence="1">
    <location>
        <begin position="1"/>
        <end position="23"/>
    </location>
</feature>
<sequence>MQKRVLNLVMFVCLASMVNSSYADDSSKCDNVPSVVKQFKGADQDNWIGYRNGDFVRYDNKVYQLKNDWWTADSPDINQHWVYCQDVLQPAIYLHTPSRPAYVSSTGKPHVIIYDSNHNQVADLKNLKWGATKKVRLPIGQFTIVVEGIDSSQGYASQGIVNLAMGQSKKISVNYKNIHAASLSIYPKAAISGSVGVKILDSKGTVVYQGSLVFNQENTIYDIDVTKGKYMIHANSYIVAGKVYKAPDTLVSLSPDKTTNVNLNFDNWSIATSRVDVVISNLPKGKEAKLKFMNNTGDVQTVDIKGNGVYTQMFAKDGSQWRLMADGIDRASIFPKSFNANQSCVNATITTQSK</sequence>